<dbReference type="Pfam" id="PF02743">
    <property type="entry name" value="dCache_1"/>
    <property type="match status" value="1"/>
</dbReference>
<feature type="transmembrane region" description="Helical" evidence="6">
    <location>
        <begin position="376"/>
        <end position="398"/>
    </location>
</feature>
<sequence length="515" mass="59644">MGLRDKFSSLTLELQLQISIILSSALLCTTIILITYYQLNWLRNEVIDESEKTVLKGVYADMEKLGEAETLRITEFLDVYMIYIENLKAIETKVLQLDGSSQILEAINGPIQDATLESGTVIYDYGTFMSKFTKLSSSGIDLENKQAIMDLIFPSLYNENIVSIYSGFEINEISHRYPGIKIEDRTYSPITREWYYKAQDNIGIPVMTEPHFDEFDGSWVLSVSISLLDGKGKLYGAVGVDILIDPLAKELSRYSILDTGFVLLISEAGNMLNIPEQWNYDEFYEMKIYNETIGITELQWDTIKNTSDKSIFIFNHTYDTKILENNNNITTYHAIKYTVRPYSDRDNATHYIIVCVNYTEITEQIDTVRESFHKTFVVIFYVVLAFALFVFIIIVVLLRITGKKIRKQFSQIEKIFMSIIDRGLLPDMTREVSFFKLKDNDKGIETLVSACEKKVKMLKEKEDCFSYFDWKDCRPNDCLIYSAWTDVIFPFNSYGEKKAMWKSVLLKLEKYDKKI</sequence>
<evidence type="ECO:0000256" key="4">
    <source>
        <dbReference type="ARBA" id="ARBA00022989"/>
    </source>
</evidence>
<evidence type="ECO:0000256" key="1">
    <source>
        <dbReference type="ARBA" id="ARBA00004651"/>
    </source>
</evidence>
<keyword evidence="3 6" id="KW-0812">Transmembrane</keyword>
<dbReference type="OrthoDB" id="2150145at2759"/>
<dbReference type="Gene3D" id="3.30.450.20">
    <property type="entry name" value="PAS domain"/>
    <property type="match status" value="2"/>
</dbReference>
<keyword evidence="5 6" id="KW-0472">Membrane</keyword>
<proteinExistence type="predicted"/>
<evidence type="ECO:0000256" key="6">
    <source>
        <dbReference type="SAM" id="Phobius"/>
    </source>
</evidence>
<evidence type="ECO:0000259" key="7">
    <source>
        <dbReference type="Pfam" id="PF02743"/>
    </source>
</evidence>
<organism evidence="8 9">
    <name type="scientific">Stentor coeruleus</name>
    <dbReference type="NCBI Taxonomy" id="5963"/>
    <lineage>
        <taxon>Eukaryota</taxon>
        <taxon>Sar</taxon>
        <taxon>Alveolata</taxon>
        <taxon>Ciliophora</taxon>
        <taxon>Postciliodesmatophora</taxon>
        <taxon>Heterotrichea</taxon>
        <taxon>Heterotrichida</taxon>
        <taxon>Stentoridae</taxon>
        <taxon>Stentor</taxon>
    </lineage>
</organism>
<comment type="subcellular location">
    <subcellularLocation>
        <location evidence="1">Cell membrane</location>
        <topology evidence="1">Multi-pass membrane protein</topology>
    </subcellularLocation>
</comment>
<keyword evidence="9" id="KW-1185">Reference proteome</keyword>
<dbReference type="GO" id="GO:0005886">
    <property type="term" value="C:plasma membrane"/>
    <property type="evidence" value="ECO:0007669"/>
    <property type="project" value="UniProtKB-SubCell"/>
</dbReference>
<evidence type="ECO:0000256" key="3">
    <source>
        <dbReference type="ARBA" id="ARBA00022692"/>
    </source>
</evidence>
<evidence type="ECO:0000313" key="8">
    <source>
        <dbReference type="EMBL" id="OMJ86850.1"/>
    </source>
</evidence>
<accession>A0A1R2CD10</accession>
<name>A0A1R2CD10_9CILI</name>
<keyword evidence="2" id="KW-1003">Cell membrane</keyword>
<evidence type="ECO:0000256" key="5">
    <source>
        <dbReference type="ARBA" id="ARBA00023136"/>
    </source>
</evidence>
<keyword evidence="4 6" id="KW-1133">Transmembrane helix</keyword>
<feature type="transmembrane region" description="Helical" evidence="6">
    <location>
        <begin position="20"/>
        <end position="39"/>
    </location>
</feature>
<gene>
    <name evidence="8" type="ORF">SteCoe_11559</name>
</gene>
<comment type="caution">
    <text evidence="8">The sequence shown here is derived from an EMBL/GenBank/DDBJ whole genome shotgun (WGS) entry which is preliminary data.</text>
</comment>
<dbReference type="InterPro" id="IPR033479">
    <property type="entry name" value="dCache_1"/>
</dbReference>
<feature type="domain" description="Cache" evidence="7">
    <location>
        <begin position="184"/>
        <end position="272"/>
    </location>
</feature>
<reference evidence="8 9" key="1">
    <citation type="submission" date="2016-11" db="EMBL/GenBank/DDBJ databases">
        <title>The macronuclear genome of Stentor coeruleus: a giant cell with tiny introns.</title>
        <authorList>
            <person name="Slabodnick M."/>
            <person name="Ruby J.G."/>
            <person name="Reiff S.B."/>
            <person name="Swart E.C."/>
            <person name="Gosai S."/>
            <person name="Prabakaran S."/>
            <person name="Witkowska E."/>
            <person name="Larue G.E."/>
            <person name="Fisher S."/>
            <person name="Freeman R.M."/>
            <person name="Gunawardena J."/>
            <person name="Chu W."/>
            <person name="Stover N.A."/>
            <person name="Gregory B.D."/>
            <person name="Nowacki M."/>
            <person name="Derisi J."/>
            <person name="Roy S.W."/>
            <person name="Marshall W.F."/>
            <person name="Sood P."/>
        </authorList>
    </citation>
    <scope>NUCLEOTIDE SEQUENCE [LARGE SCALE GENOMIC DNA]</scope>
    <source>
        <strain evidence="8">WM001</strain>
    </source>
</reference>
<evidence type="ECO:0000256" key="2">
    <source>
        <dbReference type="ARBA" id="ARBA00022475"/>
    </source>
</evidence>
<dbReference type="AlphaFoldDB" id="A0A1R2CD10"/>
<evidence type="ECO:0000313" key="9">
    <source>
        <dbReference type="Proteomes" id="UP000187209"/>
    </source>
</evidence>
<dbReference type="EMBL" id="MPUH01000193">
    <property type="protein sequence ID" value="OMJ86850.1"/>
    <property type="molecule type" value="Genomic_DNA"/>
</dbReference>
<dbReference type="Proteomes" id="UP000187209">
    <property type="component" value="Unassembled WGS sequence"/>
</dbReference>
<protein>
    <recommendedName>
        <fullName evidence="7">Cache domain-containing protein</fullName>
    </recommendedName>
</protein>
<dbReference type="CDD" id="cd18773">
    <property type="entry name" value="PDC1_HK_sensor"/>
    <property type="match status" value="1"/>
</dbReference>